<keyword evidence="2" id="KW-0677">Repeat</keyword>
<keyword evidence="3" id="KW-1015">Disulfide bond</keyword>
<dbReference type="GO" id="GO:0043005">
    <property type="term" value="C:neuron projection"/>
    <property type="evidence" value="ECO:0007669"/>
    <property type="project" value="TreeGrafter"/>
</dbReference>
<dbReference type="InterPro" id="IPR003599">
    <property type="entry name" value="Ig_sub"/>
</dbReference>
<protein>
    <recommendedName>
        <fullName evidence="5">Ig-like domain-containing protein</fullName>
    </recommendedName>
</protein>
<dbReference type="InterPro" id="IPR007110">
    <property type="entry name" value="Ig-like_dom"/>
</dbReference>
<keyword evidence="4" id="KW-0393">Immunoglobulin domain</keyword>
<keyword evidence="1" id="KW-0732">Signal</keyword>
<dbReference type="Proteomes" id="UP000288216">
    <property type="component" value="Unassembled WGS sequence"/>
</dbReference>
<dbReference type="InterPro" id="IPR013098">
    <property type="entry name" value="Ig_I-set"/>
</dbReference>
<keyword evidence="7" id="KW-1185">Reference proteome</keyword>
<dbReference type="PANTHER" id="PTHR12231:SF231">
    <property type="entry name" value="NEURAL CELL ADHESION MOLECULE 2"/>
    <property type="match status" value="1"/>
</dbReference>
<dbReference type="EMBL" id="BFAA01007559">
    <property type="protein sequence ID" value="GCB60774.1"/>
    <property type="molecule type" value="Genomic_DNA"/>
</dbReference>
<dbReference type="OrthoDB" id="190835at2759"/>
<evidence type="ECO:0000256" key="1">
    <source>
        <dbReference type="ARBA" id="ARBA00022729"/>
    </source>
</evidence>
<reference evidence="6 7" key="1">
    <citation type="journal article" date="2018" name="Nat. Ecol. Evol.">
        <title>Shark genomes provide insights into elasmobranch evolution and the origin of vertebrates.</title>
        <authorList>
            <person name="Hara Y"/>
            <person name="Yamaguchi K"/>
            <person name="Onimaru K"/>
            <person name="Kadota M"/>
            <person name="Koyanagi M"/>
            <person name="Keeley SD"/>
            <person name="Tatsumi K"/>
            <person name="Tanaka K"/>
            <person name="Motone F"/>
            <person name="Kageyama Y"/>
            <person name="Nozu R"/>
            <person name="Adachi N"/>
            <person name="Nishimura O"/>
            <person name="Nakagawa R"/>
            <person name="Tanegashima C"/>
            <person name="Kiyatake I"/>
            <person name="Matsumoto R"/>
            <person name="Murakumo K"/>
            <person name="Nishida K"/>
            <person name="Terakita A"/>
            <person name="Kuratani S"/>
            <person name="Sato K"/>
            <person name="Hyodo S Kuraku.S."/>
        </authorList>
    </citation>
    <scope>NUCLEOTIDE SEQUENCE [LARGE SCALE GENOMIC DNA]</scope>
</reference>
<dbReference type="Pfam" id="PF07679">
    <property type="entry name" value="I-set"/>
    <property type="match status" value="3"/>
</dbReference>
<accession>A0A401NIT0</accession>
<evidence type="ECO:0000256" key="3">
    <source>
        <dbReference type="ARBA" id="ARBA00023157"/>
    </source>
</evidence>
<evidence type="ECO:0000256" key="2">
    <source>
        <dbReference type="ARBA" id="ARBA00022737"/>
    </source>
</evidence>
<organism evidence="6 7">
    <name type="scientific">Scyliorhinus torazame</name>
    <name type="common">Cloudy catshark</name>
    <name type="synonym">Catulus torazame</name>
    <dbReference type="NCBI Taxonomy" id="75743"/>
    <lineage>
        <taxon>Eukaryota</taxon>
        <taxon>Metazoa</taxon>
        <taxon>Chordata</taxon>
        <taxon>Craniata</taxon>
        <taxon>Vertebrata</taxon>
        <taxon>Chondrichthyes</taxon>
        <taxon>Elasmobranchii</taxon>
        <taxon>Galeomorphii</taxon>
        <taxon>Galeoidea</taxon>
        <taxon>Carcharhiniformes</taxon>
        <taxon>Scyliorhinidae</taxon>
        <taxon>Scyliorhinus</taxon>
    </lineage>
</organism>
<dbReference type="InterPro" id="IPR051170">
    <property type="entry name" value="Neural/epithelial_adhesion"/>
</dbReference>
<gene>
    <name evidence="6" type="ORF">scyTo_0014225</name>
</gene>
<dbReference type="PROSITE" id="PS50835">
    <property type="entry name" value="IG_LIKE"/>
    <property type="match status" value="2"/>
</dbReference>
<dbReference type="InterPro" id="IPR013783">
    <property type="entry name" value="Ig-like_fold"/>
</dbReference>
<dbReference type="OMA" id="IANVDIC"/>
<dbReference type="PANTHER" id="PTHR12231">
    <property type="entry name" value="CTX-RELATED TYPE I TRANSMEMBRANE PROTEIN"/>
    <property type="match status" value="1"/>
</dbReference>
<dbReference type="FunFam" id="2.60.40.10:FF:000032">
    <property type="entry name" value="palladin isoform X1"/>
    <property type="match status" value="1"/>
</dbReference>
<dbReference type="SMART" id="SM00409">
    <property type="entry name" value="IG"/>
    <property type="match status" value="3"/>
</dbReference>
<comment type="caution">
    <text evidence="6">The sequence shown here is derived from an EMBL/GenBank/DDBJ whole genome shotgun (WGS) entry which is preliminary data.</text>
</comment>
<dbReference type="SMART" id="SM00408">
    <property type="entry name" value="IGc2"/>
    <property type="match status" value="2"/>
</dbReference>
<name>A0A401NIT0_SCYTO</name>
<dbReference type="STRING" id="75743.A0A401NIT0"/>
<dbReference type="InterPro" id="IPR003598">
    <property type="entry name" value="Ig_sub2"/>
</dbReference>
<feature type="domain" description="Ig-like" evidence="5">
    <location>
        <begin position="119"/>
        <end position="209"/>
    </location>
</feature>
<evidence type="ECO:0000313" key="7">
    <source>
        <dbReference type="Proteomes" id="UP000288216"/>
    </source>
</evidence>
<feature type="domain" description="Ig-like" evidence="5">
    <location>
        <begin position="1"/>
        <end position="66"/>
    </location>
</feature>
<evidence type="ECO:0000256" key="4">
    <source>
        <dbReference type="ARBA" id="ARBA00023319"/>
    </source>
</evidence>
<evidence type="ECO:0000259" key="5">
    <source>
        <dbReference type="PROSITE" id="PS50835"/>
    </source>
</evidence>
<sequence>MCTATGSPQPNISWYRNRRLIEEDEKYSLKTSTQLTIRNIAREDTGSYTCRATNKAGSVEELLSVKILDGRIEVRRQKGKSSLHIRNIMPSDSGAYHCEATSPIGRDQKSMHLDIQYAPKFLSTQVTYYSWEGNSVNISCDVTANPQASIHWRKEGIDLSDINKPYVSIYKKGTKILLEITPAVDSDFGSYNCTASNRIGTSSQEFTLVQAGKQIR</sequence>
<proteinExistence type="predicted"/>
<evidence type="ECO:0000313" key="6">
    <source>
        <dbReference type="EMBL" id="GCB60774.1"/>
    </source>
</evidence>
<dbReference type="FunFam" id="2.60.40.10:FF:000636">
    <property type="entry name" value="Neural cell adhesion molecule 2"/>
    <property type="match status" value="1"/>
</dbReference>
<dbReference type="InterPro" id="IPR036179">
    <property type="entry name" value="Ig-like_dom_sf"/>
</dbReference>
<dbReference type="AlphaFoldDB" id="A0A401NIT0"/>
<dbReference type="SUPFAM" id="SSF48726">
    <property type="entry name" value="Immunoglobulin"/>
    <property type="match status" value="3"/>
</dbReference>
<dbReference type="Gene3D" id="2.60.40.10">
    <property type="entry name" value="Immunoglobulins"/>
    <property type="match status" value="3"/>
</dbReference>